<name>A0A1K1NB53_9BACT</name>
<gene>
    <name evidence="1" type="ORF">SAMN05661012_01147</name>
</gene>
<evidence type="ECO:0000313" key="2">
    <source>
        <dbReference type="Proteomes" id="UP000183788"/>
    </source>
</evidence>
<dbReference type="STRING" id="1004.SAMN05661012_01147"/>
<sequence>MLDLFQIMQIREPQTVSLDLFQVTQSTAHKSYHRIFSRLRKSANHKRYHWIHSKLRNPRITNGITGSIPNYAIRESQIVSPDLFQITQIRESQTVSPDPFQITQFTNHKIVSPDLFQITQSTIHFPGSQFRISPKKSLHLYAFERASLAPHSFWYVFFTLILYIRS</sequence>
<protein>
    <submittedName>
        <fullName evidence="1">Uncharacterized protein</fullName>
    </submittedName>
</protein>
<dbReference type="Proteomes" id="UP000183788">
    <property type="component" value="Unassembled WGS sequence"/>
</dbReference>
<dbReference type="EMBL" id="FPIZ01000003">
    <property type="protein sequence ID" value="SFW32666.1"/>
    <property type="molecule type" value="Genomic_DNA"/>
</dbReference>
<accession>A0A1K1NB53</accession>
<dbReference type="AlphaFoldDB" id="A0A1K1NB53"/>
<evidence type="ECO:0000313" key="1">
    <source>
        <dbReference type="EMBL" id="SFW32666.1"/>
    </source>
</evidence>
<organism evidence="1 2">
    <name type="scientific">Chitinophaga sancti</name>
    <dbReference type="NCBI Taxonomy" id="1004"/>
    <lineage>
        <taxon>Bacteria</taxon>
        <taxon>Pseudomonadati</taxon>
        <taxon>Bacteroidota</taxon>
        <taxon>Chitinophagia</taxon>
        <taxon>Chitinophagales</taxon>
        <taxon>Chitinophagaceae</taxon>
        <taxon>Chitinophaga</taxon>
    </lineage>
</organism>
<proteinExistence type="predicted"/>
<reference evidence="1 2" key="1">
    <citation type="submission" date="2016-11" db="EMBL/GenBank/DDBJ databases">
        <authorList>
            <person name="Jaros S."/>
            <person name="Januszkiewicz K."/>
            <person name="Wedrychowicz H."/>
        </authorList>
    </citation>
    <scope>NUCLEOTIDE SEQUENCE [LARGE SCALE GENOMIC DNA]</scope>
    <source>
        <strain evidence="1 2">DSM 784</strain>
    </source>
</reference>